<dbReference type="STRING" id="2656787.A0A370TKL3"/>
<dbReference type="Pfam" id="PF09830">
    <property type="entry name" value="ATP_transf"/>
    <property type="match status" value="1"/>
</dbReference>
<comment type="caution">
    <text evidence="3">The sequence shown here is derived from an EMBL/GenBank/DDBJ whole genome shotgun (WGS) entry which is preliminary data.</text>
</comment>
<feature type="domain" description="ATP adenylyltransferase C-terminal" evidence="1">
    <location>
        <begin position="157"/>
        <end position="253"/>
    </location>
</feature>
<feature type="domain" description="Ap4A phosphorylase 1/2 N-terminal" evidence="2">
    <location>
        <begin position="7"/>
        <end position="138"/>
    </location>
</feature>
<dbReference type="OrthoDB" id="10267950at2759"/>
<keyword evidence="4" id="KW-1185">Reference proteome</keyword>
<proteinExistence type="predicted"/>
<dbReference type="InterPro" id="IPR045759">
    <property type="entry name" value="Ap4A_phos1/2_N"/>
</dbReference>
<evidence type="ECO:0000313" key="4">
    <source>
        <dbReference type="Proteomes" id="UP000254866"/>
    </source>
</evidence>
<dbReference type="GO" id="GO:0005524">
    <property type="term" value="F:ATP binding"/>
    <property type="evidence" value="ECO:0007669"/>
    <property type="project" value="InterPro"/>
</dbReference>
<dbReference type="InterPro" id="IPR019200">
    <property type="entry name" value="ATP_adenylylTrfase_C"/>
</dbReference>
<dbReference type="GO" id="GO:0003877">
    <property type="term" value="F:ATP:ADP adenylyltransferase activity"/>
    <property type="evidence" value="ECO:0007669"/>
    <property type="project" value="InterPro"/>
</dbReference>
<dbReference type="InterPro" id="IPR009163">
    <property type="entry name" value="Ap4A_phos1/2"/>
</dbReference>
<dbReference type="PANTHER" id="PTHR38420:SF1">
    <property type="entry name" value="PUTATIVE (AFU_ORTHOLOGUE AFUA_5G14690)-RELATED"/>
    <property type="match status" value="1"/>
</dbReference>
<dbReference type="PANTHER" id="PTHR38420">
    <property type="entry name" value="AP-4-A PHOSPHORYLASE II"/>
    <property type="match status" value="1"/>
</dbReference>
<dbReference type="InterPro" id="IPR036265">
    <property type="entry name" value="HIT-like_sf"/>
</dbReference>
<dbReference type="GeneID" id="43599524"/>
<organism evidence="3 4">
    <name type="scientific">Venustampulla echinocandica</name>
    <dbReference type="NCBI Taxonomy" id="2656787"/>
    <lineage>
        <taxon>Eukaryota</taxon>
        <taxon>Fungi</taxon>
        <taxon>Dikarya</taxon>
        <taxon>Ascomycota</taxon>
        <taxon>Pezizomycotina</taxon>
        <taxon>Leotiomycetes</taxon>
        <taxon>Helotiales</taxon>
        <taxon>Pleuroascaceae</taxon>
        <taxon>Venustampulla</taxon>
    </lineage>
</organism>
<accession>A0A370TKL3</accession>
<dbReference type="EMBL" id="NPIC01000005">
    <property type="protein sequence ID" value="RDL36063.1"/>
    <property type="molecule type" value="Genomic_DNA"/>
</dbReference>
<evidence type="ECO:0000259" key="2">
    <source>
        <dbReference type="Pfam" id="PF19327"/>
    </source>
</evidence>
<sequence length="259" mass="28848">MEKASLEQRTLRQFDALFQFRAATSLSIKPILESNDPGRTEDRNAFSDDDPDFFLEHVGPAHTLILNKFCVVRPQYILHTNVFTPQSDSLSENDLSAAWSVFSRLEMPHIIIYNCGVEAGSSLGYKHLQILPRPPKQEFDFFPNTIGISEDTCTVPGIPFQHAVKRLSAKPSTSELVDVYQTLLTRANIGEAPAHNVIVVAEWMLVIPRVRPKQGGLSANAAAMVGMVWVTKTDVLQEWLDHGPMRALCGFGVVDDMNL</sequence>
<dbReference type="Gene3D" id="3.30.428.70">
    <property type="match status" value="1"/>
</dbReference>
<dbReference type="Proteomes" id="UP000254866">
    <property type="component" value="Unassembled WGS sequence"/>
</dbReference>
<evidence type="ECO:0000259" key="1">
    <source>
        <dbReference type="Pfam" id="PF09830"/>
    </source>
</evidence>
<dbReference type="InterPro" id="IPR043171">
    <property type="entry name" value="Ap4A_phos1/2-like"/>
</dbReference>
<dbReference type="RefSeq" id="XP_031868719.1">
    <property type="nucleotide sequence ID" value="XM_032015298.1"/>
</dbReference>
<protein>
    <submittedName>
        <fullName evidence="3">Uncharacterized protein</fullName>
    </submittedName>
</protein>
<dbReference type="AlphaFoldDB" id="A0A370TKL3"/>
<name>A0A370TKL3_9HELO</name>
<evidence type="ECO:0000313" key="3">
    <source>
        <dbReference type="EMBL" id="RDL36063.1"/>
    </source>
</evidence>
<gene>
    <name evidence="3" type="ORF">BP5553_06675</name>
</gene>
<dbReference type="SUPFAM" id="SSF54197">
    <property type="entry name" value="HIT-like"/>
    <property type="match status" value="1"/>
</dbReference>
<dbReference type="GO" id="GO:0009117">
    <property type="term" value="P:nucleotide metabolic process"/>
    <property type="evidence" value="ECO:0007669"/>
    <property type="project" value="InterPro"/>
</dbReference>
<dbReference type="Pfam" id="PF19327">
    <property type="entry name" value="Ap4A_phos_N"/>
    <property type="match status" value="1"/>
</dbReference>
<reference evidence="3 4" key="1">
    <citation type="journal article" date="2018" name="IMA Fungus">
        <title>IMA Genome-F 9: Draft genome sequence of Annulohypoxylon stygium, Aspergillus mulundensis, Berkeleyomyces basicola (syn. Thielaviopsis basicola), Ceratocystis smalleyi, two Cercospora beticola strains, Coleophoma cylindrospora, Fusarium fracticaudum, Phialophora cf. hyalina, and Morchella septimelata.</title>
        <authorList>
            <person name="Wingfield B.D."/>
            <person name="Bills G.F."/>
            <person name="Dong Y."/>
            <person name="Huang W."/>
            <person name="Nel W.J."/>
            <person name="Swalarsk-Parry B.S."/>
            <person name="Vaghefi N."/>
            <person name="Wilken P.M."/>
            <person name="An Z."/>
            <person name="de Beer Z.W."/>
            <person name="De Vos L."/>
            <person name="Chen L."/>
            <person name="Duong T.A."/>
            <person name="Gao Y."/>
            <person name="Hammerbacher A."/>
            <person name="Kikkert J.R."/>
            <person name="Li Y."/>
            <person name="Li H."/>
            <person name="Li K."/>
            <person name="Li Q."/>
            <person name="Liu X."/>
            <person name="Ma X."/>
            <person name="Naidoo K."/>
            <person name="Pethybridge S.J."/>
            <person name="Sun J."/>
            <person name="Steenkamp E.T."/>
            <person name="van der Nest M.A."/>
            <person name="van Wyk S."/>
            <person name="Wingfield M.J."/>
            <person name="Xiong C."/>
            <person name="Yue Q."/>
            <person name="Zhang X."/>
        </authorList>
    </citation>
    <scope>NUCLEOTIDE SEQUENCE [LARGE SCALE GENOMIC DNA]</scope>
    <source>
        <strain evidence="3 4">BP 5553</strain>
    </source>
</reference>